<dbReference type="Gene3D" id="2.80.10.50">
    <property type="match status" value="3"/>
</dbReference>
<dbReference type="InterPro" id="IPR000772">
    <property type="entry name" value="Ricin_B_lectin"/>
</dbReference>
<protein>
    <recommendedName>
        <fullName evidence="1">Ricin B lectin domain-containing protein</fullName>
    </recommendedName>
</protein>
<gene>
    <name evidence="2" type="ORF">EB241_17625</name>
</gene>
<feature type="domain" description="Ricin B lectin" evidence="1">
    <location>
        <begin position="11"/>
        <end position="144"/>
    </location>
</feature>
<accession>A0A3N6UM59</accession>
<dbReference type="OrthoDB" id="9762169at2"/>
<evidence type="ECO:0000259" key="1">
    <source>
        <dbReference type="SMART" id="SM00458"/>
    </source>
</evidence>
<dbReference type="Pfam" id="PF14200">
    <property type="entry name" value="RicinB_lectin_2"/>
    <property type="match status" value="2"/>
</dbReference>
<evidence type="ECO:0000313" key="2">
    <source>
        <dbReference type="EMBL" id="RQM36999.1"/>
    </source>
</evidence>
<dbReference type="Proteomes" id="UP000279457">
    <property type="component" value="Unassembled WGS sequence"/>
</dbReference>
<comment type="caution">
    <text evidence="2">The sequence shown here is derived from an EMBL/GenBank/DDBJ whole genome shotgun (WGS) entry which is preliminary data.</text>
</comment>
<dbReference type="AlphaFoldDB" id="A0A3N6UM59"/>
<dbReference type="EMBL" id="RHHM01000015">
    <property type="protein sequence ID" value="RQM36999.1"/>
    <property type="molecule type" value="Genomic_DNA"/>
</dbReference>
<sequence length="457" mass="51849">MIYIIPLSQQEDHLTITPILNPEKAMTLSAGGSVILRDNIESPDQIFTLTRKNKRGNIFQIRKNTSYYNFLWDNTNTRLRVAIGSENDNNLWNIDYQSLNESYVIASNVDTNKAIDVPASCTDSGTELIVYSRHNGKNQQFSVSKSRLSAPVYIASHLNSDKVLSSRSEDSNVIIYSKDSGPGQIFAYIRCDEKGKSVFQIENLWTGMLMTRSKNNGKQVFLGQNKYDDECYWKAEEQSNGKYLIANYNDPEYVLDVSNAKTDNGTLLQIIPRNGNKAQEFSFLIHPNAPYVPTEKFYEMDAIIRPLGYQDDTEDSAIKVAASDAQLIISNYAENNHLSHFHLVRARRKGYSVYQIKSSFWADAVLGMLNNGIYLSKNYYHDSQFWNFHYVSENINGGGNYIISNYADPSMVWGSPVTAISTPTDFKTIGLEKRHTNASTSQTFRLNYHPSIAPRKK</sequence>
<keyword evidence="3" id="KW-1185">Reference proteome</keyword>
<dbReference type="CDD" id="cd23445">
    <property type="entry name" value="beta-trefoil_Ricin_HA17-like"/>
    <property type="match status" value="1"/>
</dbReference>
<evidence type="ECO:0000313" key="3">
    <source>
        <dbReference type="Proteomes" id="UP000279457"/>
    </source>
</evidence>
<proteinExistence type="predicted"/>
<name>A0A3N6UM59_9GAMM</name>
<dbReference type="InterPro" id="IPR035992">
    <property type="entry name" value="Ricin_B-like_lectins"/>
</dbReference>
<dbReference type="RefSeq" id="WP_124234326.1">
    <property type="nucleotide sequence ID" value="NZ_RHHM01000015.1"/>
</dbReference>
<organism evidence="2 3">
    <name type="scientific">Erwinia psidii</name>
    <dbReference type="NCBI Taxonomy" id="69224"/>
    <lineage>
        <taxon>Bacteria</taxon>
        <taxon>Pseudomonadati</taxon>
        <taxon>Pseudomonadota</taxon>
        <taxon>Gammaproteobacteria</taxon>
        <taxon>Enterobacterales</taxon>
        <taxon>Erwiniaceae</taxon>
        <taxon>Erwinia</taxon>
    </lineage>
</organism>
<reference evidence="2 3" key="1">
    <citation type="submission" date="2018-10" db="EMBL/GenBank/DDBJ databases">
        <title>Draft genome sequence for the type isolate of Erwinia psidii, agent causal of bacterial blight in guava (Psidium guajava) and wilt and die-back of Eucalyptus spp.</title>
        <authorList>
            <person name="Hermenegildo P.S."/>
            <person name="Santos S.A."/>
            <person name="Guimaraes L.M.S."/>
            <person name="Vidigal P.M.P."/>
            <person name="Pereira I.C."/>
            <person name="Badel J.L."/>
            <person name="Alfenas-Zerbini P."/>
            <person name="Ferreira M.A.S.V."/>
            <person name="Alfenas A.C."/>
        </authorList>
    </citation>
    <scope>NUCLEOTIDE SEQUENCE [LARGE SCALE GENOMIC DNA]</scope>
    <source>
        <strain evidence="2 3">IBSBF 435</strain>
    </source>
</reference>
<dbReference type="SUPFAM" id="SSF50370">
    <property type="entry name" value="Ricin B-like lectins"/>
    <property type="match status" value="2"/>
</dbReference>
<feature type="domain" description="Ricin B lectin" evidence="1">
    <location>
        <begin position="150"/>
        <end position="284"/>
    </location>
</feature>
<dbReference type="SMART" id="SM00458">
    <property type="entry name" value="RICIN"/>
    <property type="match status" value="2"/>
</dbReference>